<dbReference type="AlphaFoldDB" id="A0A2U1PZY6"/>
<gene>
    <name evidence="5" type="ORF">CTI12_AA091420</name>
</gene>
<name>A0A2U1PZY6_ARTAN</name>
<dbReference type="OrthoDB" id="2735536at2759"/>
<comment type="similarity">
    <text evidence="1 3">Belongs to the 3-beta-HSD family.</text>
</comment>
<dbReference type="Proteomes" id="UP000245207">
    <property type="component" value="Unassembled WGS sequence"/>
</dbReference>
<keyword evidence="6" id="KW-1185">Reference proteome</keyword>
<dbReference type="SUPFAM" id="SSF51735">
    <property type="entry name" value="NAD(P)-binding Rossmann-fold domains"/>
    <property type="match status" value="1"/>
</dbReference>
<dbReference type="GO" id="GO:0006694">
    <property type="term" value="P:steroid biosynthetic process"/>
    <property type="evidence" value="ECO:0007669"/>
    <property type="project" value="InterPro"/>
</dbReference>
<keyword evidence="2 3" id="KW-0560">Oxidoreductase</keyword>
<dbReference type="InterPro" id="IPR050177">
    <property type="entry name" value="Lipid_A_modif_metabolic_enz"/>
</dbReference>
<dbReference type="EMBL" id="PKPP01000552">
    <property type="protein sequence ID" value="PWA91348.1"/>
    <property type="molecule type" value="Genomic_DNA"/>
</dbReference>
<evidence type="ECO:0000313" key="6">
    <source>
        <dbReference type="Proteomes" id="UP000245207"/>
    </source>
</evidence>
<organism evidence="5 6">
    <name type="scientific">Artemisia annua</name>
    <name type="common">Sweet wormwood</name>
    <dbReference type="NCBI Taxonomy" id="35608"/>
    <lineage>
        <taxon>Eukaryota</taxon>
        <taxon>Viridiplantae</taxon>
        <taxon>Streptophyta</taxon>
        <taxon>Embryophyta</taxon>
        <taxon>Tracheophyta</taxon>
        <taxon>Spermatophyta</taxon>
        <taxon>Magnoliopsida</taxon>
        <taxon>eudicotyledons</taxon>
        <taxon>Gunneridae</taxon>
        <taxon>Pentapetalae</taxon>
        <taxon>asterids</taxon>
        <taxon>campanulids</taxon>
        <taxon>Asterales</taxon>
        <taxon>Asteraceae</taxon>
        <taxon>Asteroideae</taxon>
        <taxon>Anthemideae</taxon>
        <taxon>Artemisiinae</taxon>
        <taxon>Artemisia</taxon>
    </lineage>
</organism>
<proteinExistence type="inferred from homology"/>
<evidence type="ECO:0000256" key="2">
    <source>
        <dbReference type="ARBA" id="ARBA00023002"/>
    </source>
</evidence>
<sequence length="311" mass="33859">MHLSENEGIEGKAFVVTGGLGFVGSSLCLELVRRGARLVRAFDCRSNSPFEQNLLLNNNKVHLLKGDIINRKDVDKALRGVDCVFHLASFGMSGKEMLQYGRVDDVNIIGTCHVLEACHQNGVKRLVYASTSNVVFAGNEIVNGNEKLPYVPLDNHVDPYSRSKSIAEQLVLKSNGRPLKDNNGECLYTCAVHPAAIYGPGEERHLPWIINLAKLGLLPFKIGEPSVKSDWVYIDNLVLALILASMGLLDDIPGRGKQPVAAGQPYFISDGLPVARSLDYRPLSNGTSLWRLVVLCVPVKLDIGNGDQGCG</sequence>
<dbReference type="InterPro" id="IPR002225">
    <property type="entry name" value="3Beta_OHSteriod_DH/Estase"/>
</dbReference>
<dbReference type="PANTHER" id="PTHR43245:SF51">
    <property type="entry name" value="SHORT CHAIN DEHYDROGENASE_REDUCTASE FAMILY 42E, MEMBER 2"/>
    <property type="match status" value="1"/>
</dbReference>
<dbReference type="GO" id="GO:0016616">
    <property type="term" value="F:oxidoreductase activity, acting on the CH-OH group of donors, NAD or NADP as acceptor"/>
    <property type="evidence" value="ECO:0007669"/>
    <property type="project" value="InterPro"/>
</dbReference>
<comment type="caution">
    <text evidence="5">The sequence shown here is derived from an EMBL/GenBank/DDBJ whole genome shotgun (WGS) entry which is preliminary data.</text>
</comment>
<dbReference type="Pfam" id="PF01073">
    <property type="entry name" value="3Beta_HSD"/>
    <property type="match status" value="1"/>
</dbReference>
<evidence type="ECO:0000259" key="4">
    <source>
        <dbReference type="Pfam" id="PF01073"/>
    </source>
</evidence>
<protein>
    <submittedName>
        <fullName evidence="5">NAD(P)-binding Rossmann-fold superfamily protein</fullName>
    </submittedName>
</protein>
<dbReference type="STRING" id="35608.A0A2U1PZY6"/>
<reference evidence="5 6" key="1">
    <citation type="journal article" date="2018" name="Mol. Plant">
        <title>The genome of Artemisia annua provides insight into the evolution of Asteraceae family and artemisinin biosynthesis.</title>
        <authorList>
            <person name="Shen Q."/>
            <person name="Zhang L."/>
            <person name="Liao Z."/>
            <person name="Wang S."/>
            <person name="Yan T."/>
            <person name="Shi P."/>
            <person name="Liu M."/>
            <person name="Fu X."/>
            <person name="Pan Q."/>
            <person name="Wang Y."/>
            <person name="Lv Z."/>
            <person name="Lu X."/>
            <person name="Zhang F."/>
            <person name="Jiang W."/>
            <person name="Ma Y."/>
            <person name="Chen M."/>
            <person name="Hao X."/>
            <person name="Li L."/>
            <person name="Tang Y."/>
            <person name="Lv G."/>
            <person name="Zhou Y."/>
            <person name="Sun X."/>
            <person name="Brodelius P.E."/>
            <person name="Rose J.K.C."/>
            <person name="Tang K."/>
        </authorList>
    </citation>
    <scope>NUCLEOTIDE SEQUENCE [LARGE SCALE GENOMIC DNA]</scope>
    <source>
        <strain evidence="6">cv. Huhao1</strain>
        <tissue evidence="5">Leaf</tissue>
    </source>
</reference>
<evidence type="ECO:0000313" key="5">
    <source>
        <dbReference type="EMBL" id="PWA91348.1"/>
    </source>
</evidence>
<accession>A0A2U1PZY6</accession>
<evidence type="ECO:0000256" key="3">
    <source>
        <dbReference type="RuleBase" id="RU004475"/>
    </source>
</evidence>
<dbReference type="InterPro" id="IPR036291">
    <property type="entry name" value="NAD(P)-bd_dom_sf"/>
</dbReference>
<feature type="domain" description="3-beta hydroxysteroid dehydrogenase/isomerase" evidence="4">
    <location>
        <begin position="15"/>
        <end position="275"/>
    </location>
</feature>
<dbReference type="Gene3D" id="3.40.50.720">
    <property type="entry name" value="NAD(P)-binding Rossmann-like Domain"/>
    <property type="match status" value="1"/>
</dbReference>
<evidence type="ECO:0000256" key="1">
    <source>
        <dbReference type="ARBA" id="ARBA00009219"/>
    </source>
</evidence>
<dbReference type="PANTHER" id="PTHR43245">
    <property type="entry name" value="BIFUNCTIONAL POLYMYXIN RESISTANCE PROTEIN ARNA"/>
    <property type="match status" value="1"/>
</dbReference>